<organism evidence="5 6">
    <name type="scientific">Aphanomyces stellatus</name>
    <dbReference type="NCBI Taxonomy" id="120398"/>
    <lineage>
        <taxon>Eukaryota</taxon>
        <taxon>Sar</taxon>
        <taxon>Stramenopiles</taxon>
        <taxon>Oomycota</taxon>
        <taxon>Saprolegniomycetes</taxon>
        <taxon>Saprolegniales</taxon>
        <taxon>Verrucalvaceae</taxon>
        <taxon>Aphanomyces</taxon>
    </lineage>
</organism>
<dbReference type="EMBL" id="VJMH01002226">
    <property type="protein sequence ID" value="KAF0709607.1"/>
    <property type="molecule type" value="Genomic_DNA"/>
</dbReference>
<reference evidence="4" key="2">
    <citation type="submission" date="2019-06" db="EMBL/GenBank/DDBJ databases">
        <title>Genomics analysis of Aphanomyces spp. identifies a new class of oomycete effector associated with host adaptation.</title>
        <authorList>
            <person name="Gaulin E."/>
        </authorList>
    </citation>
    <scope>NUCLEOTIDE SEQUENCE</scope>
    <source>
        <strain evidence="4">CBS 578.67</strain>
    </source>
</reference>
<comment type="similarity">
    <text evidence="1">Belongs to the MTFP1 family.</text>
</comment>
<evidence type="ECO:0000256" key="1">
    <source>
        <dbReference type="ARBA" id="ARBA00009224"/>
    </source>
</evidence>
<name>A0A485KGW9_9STRA</name>
<reference evidence="5 6" key="1">
    <citation type="submission" date="2019-03" db="EMBL/GenBank/DDBJ databases">
        <authorList>
            <person name="Gaulin E."/>
            <person name="Dumas B."/>
        </authorList>
    </citation>
    <scope>NUCLEOTIDE SEQUENCE [LARGE SCALE GENOMIC DNA]</scope>
    <source>
        <strain evidence="5">CBS 568.67</strain>
    </source>
</reference>
<gene>
    <name evidence="5" type="primary">Aste57867_5832</name>
    <name evidence="4" type="ORF">As57867_005818</name>
    <name evidence="5" type="ORF">ASTE57867_5832</name>
</gene>
<evidence type="ECO:0000313" key="6">
    <source>
        <dbReference type="Proteomes" id="UP000332933"/>
    </source>
</evidence>
<evidence type="ECO:0000313" key="5">
    <source>
        <dbReference type="EMBL" id="VFT82855.1"/>
    </source>
</evidence>
<dbReference type="PANTHER" id="PTHR11001">
    <property type="entry name" value="MITOCHONDRIAL FISSION PROCESS PROTEIN 1"/>
    <property type="match status" value="1"/>
</dbReference>
<dbReference type="Proteomes" id="UP000332933">
    <property type="component" value="Unassembled WGS sequence"/>
</dbReference>
<protein>
    <recommendedName>
        <fullName evidence="2">Mitochondrial fission process protein 1</fullName>
    </recommendedName>
    <alternativeName>
        <fullName evidence="3">Mitochondrial 18 kDa protein</fullName>
    </alternativeName>
</protein>
<dbReference type="OrthoDB" id="424969at2759"/>
<dbReference type="InterPro" id="IPR019560">
    <property type="entry name" value="Mitochondrial_18_kDa_protein"/>
</dbReference>
<keyword evidence="6" id="KW-1185">Reference proteome</keyword>
<dbReference type="PANTHER" id="PTHR11001:SF2">
    <property type="entry name" value="MITOCHONDRIAL FISSION PROCESS PROTEIN 1"/>
    <property type="match status" value="1"/>
</dbReference>
<accession>A0A485KGW9</accession>
<dbReference type="AlphaFoldDB" id="A0A485KGW9"/>
<evidence type="ECO:0000256" key="3">
    <source>
        <dbReference type="ARBA" id="ARBA00029631"/>
    </source>
</evidence>
<dbReference type="GO" id="GO:0000266">
    <property type="term" value="P:mitochondrial fission"/>
    <property type="evidence" value="ECO:0007669"/>
    <property type="project" value="TreeGrafter"/>
</dbReference>
<dbReference type="GO" id="GO:0005739">
    <property type="term" value="C:mitochondrion"/>
    <property type="evidence" value="ECO:0007669"/>
    <property type="project" value="TreeGrafter"/>
</dbReference>
<evidence type="ECO:0000313" key="4">
    <source>
        <dbReference type="EMBL" id="KAF0709607.1"/>
    </source>
</evidence>
<evidence type="ECO:0000256" key="2">
    <source>
        <dbReference type="ARBA" id="ARBA00017835"/>
    </source>
</evidence>
<sequence length="270" mass="29601">MRRWRRHVCPKFSPHAKLGVTTPRGGLVRQNRLREIAPAYVCVSQMPSAADWLATTMGCPHPGDHLAKHIMTADDARNSFASPDIYRVGGAHLVGESFRPLYPQVAIALYGVAGAFVLHSAYEDWSVSSTSCLREARKKARTFSASEAAGLCESHSFSADVDQVHAVCVAVDTFIKHSLASIAIPGYIVNRVVRDHLGGLYIGSIVLQVAAATHASKQVLTRPTLLKWTPVGAGIVVLPLIVRPIDWCVEFAMDKTTRAWSKEYLDRMIE</sequence>
<proteinExistence type="inferred from homology"/>
<dbReference type="Pfam" id="PF10558">
    <property type="entry name" value="MTP18"/>
    <property type="match status" value="1"/>
</dbReference>
<dbReference type="EMBL" id="CAADRA010002228">
    <property type="protein sequence ID" value="VFT82855.1"/>
    <property type="molecule type" value="Genomic_DNA"/>
</dbReference>